<dbReference type="Pfam" id="PF21956">
    <property type="entry name" value="DUF6922"/>
    <property type="match status" value="1"/>
</dbReference>
<organism evidence="2 3">
    <name type="scientific">Capnocytophaga granulosa</name>
    <dbReference type="NCBI Taxonomy" id="45242"/>
    <lineage>
        <taxon>Bacteria</taxon>
        <taxon>Pseudomonadati</taxon>
        <taxon>Bacteroidota</taxon>
        <taxon>Flavobacteriia</taxon>
        <taxon>Flavobacteriales</taxon>
        <taxon>Flavobacteriaceae</taxon>
        <taxon>Capnocytophaga</taxon>
    </lineage>
</organism>
<protein>
    <recommendedName>
        <fullName evidence="1">DUF6922 domain-containing protein</fullName>
    </recommendedName>
</protein>
<evidence type="ECO:0000313" key="3">
    <source>
        <dbReference type="Proteomes" id="UP000182771"/>
    </source>
</evidence>
<name>A0A1H2WEU7_9FLAO</name>
<keyword evidence="3" id="KW-1185">Reference proteome</keyword>
<dbReference type="EMBL" id="FNND01000004">
    <property type="protein sequence ID" value="SDW79162.1"/>
    <property type="molecule type" value="Genomic_DNA"/>
</dbReference>
<sequence length="89" mass="10853">MNKDLEKKFRKNINSRVFWDCSFEDLDLEKDKIFIIGRIMMRGTDREIHFIEDNFSLKEIKEAVEKSTETDDVCINYYQKLYNYGDKRQ</sequence>
<dbReference type="Proteomes" id="UP000182771">
    <property type="component" value="Unassembled WGS sequence"/>
</dbReference>
<feature type="domain" description="DUF6922" evidence="1">
    <location>
        <begin position="14"/>
        <end position="64"/>
    </location>
</feature>
<dbReference type="GeneID" id="85017410"/>
<evidence type="ECO:0000313" key="2">
    <source>
        <dbReference type="EMBL" id="SDW79162.1"/>
    </source>
</evidence>
<accession>A0A1H2WEU7</accession>
<gene>
    <name evidence="2" type="ORF">SAMN05444420_10468</name>
</gene>
<dbReference type="InterPro" id="IPR053830">
    <property type="entry name" value="DUF6922"/>
</dbReference>
<reference evidence="2 3" key="1">
    <citation type="submission" date="2016-10" db="EMBL/GenBank/DDBJ databases">
        <authorList>
            <person name="Varghese N."/>
            <person name="Submissions S."/>
        </authorList>
    </citation>
    <scope>NUCLEOTIDE SEQUENCE [LARGE SCALE GENOMIC DNA]</scope>
    <source>
        <strain evidence="2 3">DSM 11449</strain>
    </source>
</reference>
<evidence type="ECO:0000259" key="1">
    <source>
        <dbReference type="Pfam" id="PF21956"/>
    </source>
</evidence>
<dbReference type="AlphaFoldDB" id="A0A1H2WEU7"/>
<dbReference type="RefSeq" id="WP_016420709.1">
    <property type="nucleotide sequence ID" value="NZ_FNND01000004.1"/>
</dbReference>
<proteinExistence type="predicted"/>
<comment type="caution">
    <text evidence="2">The sequence shown here is derived from an EMBL/GenBank/DDBJ whole genome shotgun (WGS) entry which is preliminary data.</text>
</comment>
<dbReference type="OrthoDB" id="1364214at2"/>